<reference evidence="3" key="1">
    <citation type="submission" date="2023-03" db="EMBL/GenBank/DDBJ databases">
        <title>Chromosome-level genomes of two armyworms, Mythimna separata and Mythimna loreyi, provide insights into the biosynthesis and reception of sex pheromones.</title>
        <authorList>
            <person name="Zhao H."/>
        </authorList>
    </citation>
    <scope>NUCLEOTIDE SEQUENCE</scope>
    <source>
        <strain evidence="3">BeijingLab</strain>
        <tissue evidence="3">Pupa</tissue>
    </source>
</reference>
<dbReference type="InterPro" id="IPR004827">
    <property type="entry name" value="bZIP"/>
</dbReference>
<dbReference type="Pfam" id="PF07716">
    <property type="entry name" value="bZIP_2"/>
    <property type="match status" value="1"/>
</dbReference>
<evidence type="ECO:0000259" key="2">
    <source>
        <dbReference type="PROSITE" id="PS00036"/>
    </source>
</evidence>
<proteinExistence type="predicted"/>
<dbReference type="Gene3D" id="1.20.5.170">
    <property type="match status" value="1"/>
</dbReference>
<gene>
    <name evidence="3" type="ORF">PYW07_011975</name>
</gene>
<dbReference type="Proteomes" id="UP001231518">
    <property type="component" value="Chromosome 3"/>
</dbReference>
<keyword evidence="4" id="KW-1185">Reference proteome</keyword>
<dbReference type="SUPFAM" id="SSF57959">
    <property type="entry name" value="Leucine zipper domain"/>
    <property type="match status" value="1"/>
</dbReference>
<comment type="caution">
    <text evidence="3">The sequence shown here is derived from an EMBL/GenBank/DDBJ whole genome shotgun (WGS) entry which is preliminary data.</text>
</comment>
<evidence type="ECO:0000313" key="3">
    <source>
        <dbReference type="EMBL" id="KAJ8719932.1"/>
    </source>
</evidence>
<evidence type="ECO:0000313" key="4">
    <source>
        <dbReference type="Proteomes" id="UP001231518"/>
    </source>
</evidence>
<dbReference type="InterPro" id="IPR046347">
    <property type="entry name" value="bZIP_sf"/>
</dbReference>
<organism evidence="3 4">
    <name type="scientific">Mythimna separata</name>
    <name type="common">Oriental armyworm</name>
    <name type="synonym">Pseudaletia separata</name>
    <dbReference type="NCBI Taxonomy" id="271217"/>
    <lineage>
        <taxon>Eukaryota</taxon>
        <taxon>Metazoa</taxon>
        <taxon>Ecdysozoa</taxon>
        <taxon>Arthropoda</taxon>
        <taxon>Hexapoda</taxon>
        <taxon>Insecta</taxon>
        <taxon>Pterygota</taxon>
        <taxon>Neoptera</taxon>
        <taxon>Endopterygota</taxon>
        <taxon>Lepidoptera</taxon>
        <taxon>Glossata</taxon>
        <taxon>Ditrysia</taxon>
        <taxon>Noctuoidea</taxon>
        <taxon>Noctuidae</taxon>
        <taxon>Noctuinae</taxon>
        <taxon>Hadenini</taxon>
        <taxon>Mythimna</taxon>
    </lineage>
</organism>
<feature type="region of interest" description="Disordered" evidence="1">
    <location>
        <begin position="84"/>
        <end position="105"/>
    </location>
</feature>
<sequence length="205" mass="21903">MSRHNVSLWTPYEDDVPLDLTKSAVDVQSTASYAPQPPPVPLPAYLPVPYGAYCGAPQPGGSSSGCGPVLRHCAAHLVLSPPASLSPPGAPEHRPNTTDAGALSDDPDFQEFERRGLEVLAAKNGGALVGDNPRMRRSVRASSAAVADAAYRSQRERNNRAAKQSRDRRKLREIHLSLKAAYLERKVIALQAALSRNVCGRCGSA</sequence>
<feature type="region of interest" description="Disordered" evidence="1">
    <location>
        <begin position="149"/>
        <end position="168"/>
    </location>
</feature>
<name>A0AAD7YKB9_MYTSE</name>
<dbReference type="EMBL" id="JARGEI010000014">
    <property type="protein sequence ID" value="KAJ8719932.1"/>
    <property type="molecule type" value="Genomic_DNA"/>
</dbReference>
<dbReference type="GO" id="GO:0005634">
    <property type="term" value="C:nucleus"/>
    <property type="evidence" value="ECO:0007669"/>
    <property type="project" value="UniProtKB-ARBA"/>
</dbReference>
<accession>A0AAD7YKB9</accession>
<dbReference type="AlphaFoldDB" id="A0AAD7YKB9"/>
<protein>
    <recommendedName>
        <fullName evidence="2">BZIP domain-containing protein</fullName>
    </recommendedName>
</protein>
<dbReference type="PROSITE" id="PS00036">
    <property type="entry name" value="BZIP_BASIC"/>
    <property type="match status" value="1"/>
</dbReference>
<evidence type="ECO:0000256" key="1">
    <source>
        <dbReference type="SAM" id="MobiDB-lite"/>
    </source>
</evidence>
<dbReference type="GO" id="GO:0003700">
    <property type="term" value="F:DNA-binding transcription factor activity"/>
    <property type="evidence" value="ECO:0007669"/>
    <property type="project" value="InterPro"/>
</dbReference>
<feature type="domain" description="BZIP" evidence="2">
    <location>
        <begin position="155"/>
        <end position="168"/>
    </location>
</feature>